<evidence type="ECO:0000313" key="1">
    <source>
        <dbReference type="EMBL" id="AGV17364.1"/>
    </source>
</evidence>
<accession>A0A2I3C939</accession>
<reference evidence="1 2" key="1">
    <citation type="journal article" date="2015" name="Genome Announc.">
        <title>Complete genome sequence of Vibrio alginolyticus ATCC 17749.</title>
        <authorList>
            <person name="Liu X.F."/>
            <person name="Cao Y."/>
            <person name="Zhang H.L."/>
            <person name="Chen Y.J."/>
            <person name="Hu C.J."/>
        </authorList>
    </citation>
    <scope>NUCLEOTIDE SEQUENCE [LARGE SCALE GENOMIC DNA]</scope>
    <source>
        <strain evidence="2">ATCC 17749 / DSM 2171 / NBRC 15630 / NCIMB 1903 / NCTC 12160 / XII-53</strain>
    </source>
</reference>
<dbReference type="GeneID" id="79413199"/>
<dbReference type="RefSeq" id="WP_005391675.1">
    <property type="nucleotide sequence ID" value="NC_022349.1"/>
</dbReference>
<gene>
    <name evidence="1" type="ORF">N646_1531</name>
</gene>
<evidence type="ECO:0000313" key="2">
    <source>
        <dbReference type="Proteomes" id="UP000016714"/>
    </source>
</evidence>
<name>A0A2I3C939_VIBAX</name>
<dbReference type="EMBL" id="CP006718">
    <property type="protein sequence ID" value="AGV17364.1"/>
    <property type="molecule type" value="Genomic_DNA"/>
</dbReference>
<organism evidence="1 2">
    <name type="scientific">Vibrio alginolyticus (strain ATCC 17749 / DSM 2171 / NBRC 15630 / NCIMB 1903 / NCTC 12160 / XII-53)</name>
    <dbReference type="NCBI Taxonomy" id="1219076"/>
    <lineage>
        <taxon>Bacteria</taxon>
        <taxon>Pseudomonadati</taxon>
        <taxon>Pseudomonadota</taxon>
        <taxon>Gammaproteobacteria</taxon>
        <taxon>Vibrionales</taxon>
        <taxon>Vibrionaceae</taxon>
        <taxon>Vibrio</taxon>
    </lineage>
</organism>
<proteinExistence type="predicted"/>
<dbReference type="Proteomes" id="UP000016714">
    <property type="component" value="Chromosome 1"/>
</dbReference>
<dbReference type="AlphaFoldDB" id="A0A2I3C939"/>
<dbReference type="KEGG" id="vag:N646_1531"/>
<sequence length="44" mass="5199">MAKQSINERTWFPEDSAYTAKIYHMPIAILVTAQYQFGLWHNNL</sequence>
<protein>
    <submittedName>
        <fullName evidence="1">Uncharacterized protein</fullName>
    </submittedName>
</protein>
<dbReference type="HOGENOM" id="CLU_3223550_0_0_6"/>